<dbReference type="InterPro" id="IPR050197">
    <property type="entry name" value="Aldolase_class_II_sugar_metab"/>
</dbReference>
<dbReference type="Proteomes" id="UP000526501">
    <property type="component" value="Unassembled WGS sequence"/>
</dbReference>
<keyword evidence="5" id="KW-1185">Reference proteome</keyword>
<dbReference type="Gene3D" id="3.40.225.10">
    <property type="entry name" value="Class II aldolase/adducin N-terminal domain"/>
    <property type="match status" value="1"/>
</dbReference>
<dbReference type="InterPro" id="IPR001303">
    <property type="entry name" value="Aldolase_II/adducin_N"/>
</dbReference>
<comment type="caution">
    <text evidence="4">The sequence shown here is derived from an EMBL/GenBank/DDBJ whole genome shotgun (WGS) entry which is preliminary data.</text>
</comment>
<dbReference type="RefSeq" id="WP_185661741.1">
    <property type="nucleotide sequence ID" value="NZ_CAWPOO010000013.1"/>
</dbReference>
<evidence type="ECO:0000256" key="2">
    <source>
        <dbReference type="ARBA" id="ARBA00023239"/>
    </source>
</evidence>
<evidence type="ECO:0000256" key="1">
    <source>
        <dbReference type="ARBA" id="ARBA00022723"/>
    </source>
</evidence>
<keyword evidence="2" id="KW-0456">Lyase</keyword>
<dbReference type="SMART" id="SM01007">
    <property type="entry name" value="Aldolase_II"/>
    <property type="match status" value="1"/>
</dbReference>
<evidence type="ECO:0000313" key="5">
    <source>
        <dbReference type="Proteomes" id="UP000526501"/>
    </source>
</evidence>
<dbReference type="GO" id="GO:0046872">
    <property type="term" value="F:metal ion binding"/>
    <property type="evidence" value="ECO:0007669"/>
    <property type="project" value="UniProtKB-KW"/>
</dbReference>
<sequence>MEQWLKDFSTALQIMEGHGLTEGFGHLSVRLRDGRIAITPAKGPGMSAANSLHILFSDTGERLDDGTLPAPLESPMHLAVYAARPDVNSICRTHSRYIVSYGVTGDELILSHGFGLMLGDKIPFCEFGDLISNEEKGNRVVQSLGANTALLLKGNGGFSVGDSISQAVVKAIYLEEAARISMDLKAASMNLAEWSESELESRRSWHQAEAARAWEYYSWKYRA</sequence>
<protein>
    <submittedName>
        <fullName evidence="4">Class II aldolase/adducin family protein</fullName>
    </submittedName>
</protein>
<dbReference type="GO" id="GO:0019323">
    <property type="term" value="P:pentose catabolic process"/>
    <property type="evidence" value="ECO:0007669"/>
    <property type="project" value="TreeGrafter"/>
</dbReference>
<proteinExistence type="predicted"/>
<keyword evidence="1" id="KW-0479">Metal-binding</keyword>
<evidence type="ECO:0000259" key="3">
    <source>
        <dbReference type="SMART" id="SM01007"/>
    </source>
</evidence>
<reference evidence="4 5" key="1">
    <citation type="submission" date="2020-07" db="EMBL/GenBank/DDBJ databases">
        <authorList>
            <person name="Feng X."/>
        </authorList>
    </citation>
    <scope>NUCLEOTIDE SEQUENCE [LARGE SCALE GENOMIC DNA]</scope>
    <source>
        <strain evidence="4 5">JCM23202</strain>
    </source>
</reference>
<accession>A0A7X1EA43</accession>
<feature type="domain" description="Class II aldolase/adducin N-terminal" evidence="3">
    <location>
        <begin position="6"/>
        <end position="182"/>
    </location>
</feature>
<dbReference type="GO" id="GO:0016832">
    <property type="term" value="F:aldehyde-lyase activity"/>
    <property type="evidence" value="ECO:0007669"/>
    <property type="project" value="TreeGrafter"/>
</dbReference>
<dbReference type="AlphaFoldDB" id="A0A7X1EA43"/>
<dbReference type="Pfam" id="PF00596">
    <property type="entry name" value="Aldolase_II"/>
    <property type="match status" value="1"/>
</dbReference>
<dbReference type="SUPFAM" id="SSF53639">
    <property type="entry name" value="AraD/HMP-PK domain-like"/>
    <property type="match status" value="1"/>
</dbReference>
<dbReference type="PANTHER" id="PTHR22789:SF0">
    <property type="entry name" value="3-OXO-TETRONATE 4-PHOSPHATE DECARBOXYLASE-RELATED"/>
    <property type="match status" value="1"/>
</dbReference>
<gene>
    <name evidence="4" type="ORF">H5P27_17625</name>
</gene>
<organism evidence="4 5">
    <name type="scientific">Pelagicoccus albus</name>
    <dbReference type="NCBI Taxonomy" id="415222"/>
    <lineage>
        <taxon>Bacteria</taxon>
        <taxon>Pseudomonadati</taxon>
        <taxon>Verrucomicrobiota</taxon>
        <taxon>Opitutia</taxon>
        <taxon>Puniceicoccales</taxon>
        <taxon>Pelagicoccaceae</taxon>
        <taxon>Pelagicoccus</taxon>
    </lineage>
</organism>
<name>A0A7X1EA43_9BACT</name>
<evidence type="ECO:0000313" key="4">
    <source>
        <dbReference type="EMBL" id="MBC2607878.1"/>
    </source>
</evidence>
<dbReference type="InterPro" id="IPR036409">
    <property type="entry name" value="Aldolase_II/adducin_N_sf"/>
</dbReference>
<dbReference type="PANTHER" id="PTHR22789">
    <property type="entry name" value="FUCULOSE PHOSPHATE ALDOLASE"/>
    <property type="match status" value="1"/>
</dbReference>
<dbReference type="GO" id="GO:0005829">
    <property type="term" value="C:cytosol"/>
    <property type="evidence" value="ECO:0007669"/>
    <property type="project" value="TreeGrafter"/>
</dbReference>
<dbReference type="EMBL" id="JACHVC010000013">
    <property type="protein sequence ID" value="MBC2607878.1"/>
    <property type="molecule type" value="Genomic_DNA"/>
</dbReference>